<feature type="compositionally biased region" description="Basic and acidic residues" evidence="1">
    <location>
        <begin position="79"/>
        <end position="91"/>
    </location>
</feature>
<dbReference type="AlphaFoldDB" id="A0ABD5WPK9"/>
<feature type="compositionally biased region" description="Low complexity" evidence="1">
    <location>
        <begin position="92"/>
        <end position="112"/>
    </location>
</feature>
<keyword evidence="3" id="KW-1185">Reference proteome</keyword>
<organism evidence="2 3">
    <name type="scientific">Halorussus caseinilyticus</name>
    <dbReference type="NCBI Taxonomy" id="3034025"/>
    <lineage>
        <taxon>Archaea</taxon>
        <taxon>Methanobacteriati</taxon>
        <taxon>Methanobacteriota</taxon>
        <taxon>Stenosarchaea group</taxon>
        <taxon>Halobacteria</taxon>
        <taxon>Halobacteriales</taxon>
        <taxon>Haladaptataceae</taxon>
        <taxon>Halorussus</taxon>
    </lineage>
</organism>
<dbReference type="Proteomes" id="UP001596407">
    <property type="component" value="Unassembled WGS sequence"/>
</dbReference>
<gene>
    <name evidence="2" type="ORF">ACFQJ6_06145</name>
</gene>
<dbReference type="RefSeq" id="WP_276279129.1">
    <property type="nucleotide sequence ID" value="NZ_CP119809.1"/>
</dbReference>
<accession>A0ABD5WPK9</accession>
<evidence type="ECO:0000256" key="1">
    <source>
        <dbReference type="SAM" id="MobiDB-lite"/>
    </source>
</evidence>
<feature type="region of interest" description="Disordered" evidence="1">
    <location>
        <begin position="70"/>
        <end position="125"/>
    </location>
</feature>
<dbReference type="EMBL" id="JBHSZH010000005">
    <property type="protein sequence ID" value="MFC7079783.1"/>
    <property type="molecule type" value="Genomic_DNA"/>
</dbReference>
<dbReference type="GeneID" id="79303689"/>
<evidence type="ECO:0000313" key="2">
    <source>
        <dbReference type="EMBL" id="MFC7079783.1"/>
    </source>
</evidence>
<reference evidence="2 3" key="1">
    <citation type="journal article" date="2019" name="Int. J. Syst. Evol. Microbiol.">
        <title>The Global Catalogue of Microorganisms (GCM) 10K type strain sequencing project: providing services to taxonomists for standard genome sequencing and annotation.</title>
        <authorList>
            <consortium name="The Broad Institute Genomics Platform"/>
            <consortium name="The Broad Institute Genome Sequencing Center for Infectious Disease"/>
            <person name="Wu L."/>
            <person name="Ma J."/>
        </authorList>
    </citation>
    <scope>NUCLEOTIDE SEQUENCE [LARGE SCALE GENOMIC DNA]</scope>
    <source>
        <strain evidence="2 3">DT72</strain>
    </source>
</reference>
<comment type="caution">
    <text evidence="2">The sequence shown here is derived from an EMBL/GenBank/DDBJ whole genome shotgun (WGS) entry which is preliminary data.</text>
</comment>
<proteinExistence type="predicted"/>
<name>A0ABD5WPK9_9EURY</name>
<protein>
    <submittedName>
        <fullName evidence="2">Uncharacterized protein</fullName>
    </submittedName>
</protein>
<evidence type="ECO:0000313" key="3">
    <source>
        <dbReference type="Proteomes" id="UP001596407"/>
    </source>
</evidence>
<sequence>MIRYGPRRVRAVGERLAVLRQHVDVFLPDRDNRPNVGERGQREQCLGVGRKVLVRVGRRDRILAVSRPERGSGLLFGDGNRRDASPSERPEAALLAASMTGTSTASGVSTVTHDSPLSVGRPDSP</sequence>